<organism evidence="1 4">
    <name type="scientific">Microbulbifer hydrolyticus</name>
    <dbReference type="NCBI Taxonomy" id="48074"/>
    <lineage>
        <taxon>Bacteria</taxon>
        <taxon>Pseudomonadati</taxon>
        <taxon>Pseudomonadota</taxon>
        <taxon>Gammaproteobacteria</taxon>
        <taxon>Cellvibrionales</taxon>
        <taxon>Microbulbiferaceae</taxon>
        <taxon>Microbulbifer</taxon>
    </lineage>
</organism>
<dbReference type="InterPro" id="IPR008993">
    <property type="entry name" value="TIMP-like_OB-fold"/>
</dbReference>
<evidence type="ECO:0008006" key="5">
    <source>
        <dbReference type="Google" id="ProtNLM"/>
    </source>
</evidence>
<sequence length="131" mass="15071">MRYLLFLYFLFFGTPVIACIADPSSTIAVEPKRFLEKYEIVFFGKIVSFEEVGENHQIITFEVQKSFKGPSEDYFMVENKITSTCSDWIDENISHYYVFGNDSGSPKVIQISDFASFVPAPMAKEYGMELR</sequence>
<dbReference type="Proteomes" id="UP000464675">
    <property type="component" value="Chromosome"/>
</dbReference>
<dbReference type="AlphaFoldDB" id="A0A6P1TAF8"/>
<dbReference type="EMBL" id="JACHHR010000009">
    <property type="protein sequence ID" value="MBB5213293.1"/>
    <property type="molecule type" value="Genomic_DNA"/>
</dbReference>
<evidence type="ECO:0000313" key="3">
    <source>
        <dbReference type="Proteomes" id="UP000464675"/>
    </source>
</evidence>
<reference evidence="1 4" key="2">
    <citation type="submission" date="2020-08" db="EMBL/GenBank/DDBJ databases">
        <title>Genomic Encyclopedia of Type Strains, Phase IV (KMG-IV): sequencing the most valuable type-strain genomes for metagenomic binning, comparative biology and taxonomic classification.</title>
        <authorList>
            <person name="Goeker M."/>
        </authorList>
    </citation>
    <scope>NUCLEOTIDE SEQUENCE [LARGE SCALE GENOMIC DNA]</scope>
    <source>
        <strain evidence="1 4">DSM 11525</strain>
    </source>
</reference>
<accession>A0A6P1TAF8</accession>
<proteinExistence type="predicted"/>
<dbReference type="RefSeq" id="WP_161857912.1">
    <property type="nucleotide sequence ID" value="NZ_CP047491.1"/>
</dbReference>
<name>A0A6P1TAF8_9GAMM</name>
<dbReference type="EMBL" id="CP047491">
    <property type="protein sequence ID" value="QHQ38580.1"/>
    <property type="molecule type" value="Genomic_DNA"/>
</dbReference>
<dbReference type="SUPFAM" id="SSF50242">
    <property type="entry name" value="TIMP-like"/>
    <property type="match status" value="1"/>
</dbReference>
<evidence type="ECO:0000313" key="2">
    <source>
        <dbReference type="EMBL" id="QHQ38580.1"/>
    </source>
</evidence>
<evidence type="ECO:0000313" key="1">
    <source>
        <dbReference type="EMBL" id="MBB5213293.1"/>
    </source>
</evidence>
<dbReference type="Proteomes" id="UP000563601">
    <property type="component" value="Unassembled WGS sequence"/>
</dbReference>
<keyword evidence="3" id="KW-1185">Reference proteome</keyword>
<reference evidence="2 3" key="1">
    <citation type="submission" date="2020-01" db="EMBL/GenBank/DDBJ databases">
        <title>The possibility of degradation of plastic by Microbulbifer hydrolyticus IRE-31.</title>
        <authorList>
            <person name="Liu L."/>
        </authorList>
    </citation>
    <scope>NUCLEOTIDE SEQUENCE [LARGE SCALE GENOMIC DNA]</scope>
    <source>
        <strain evidence="2 3">IRE-31</strain>
    </source>
</reference>
<protein>
    <recommendedName>
        <fullName evidence="5">DUF3192 domain-containing protein</fullName>
    </recommendedName>
</protein>
<gene>
    <name evidence="2" type="ORF">GTQ55_06000</name>
    <name evidence="1" type="ORF">HNQ53_003545</name>
</gene>
<evidence type="ECO:0000313" key="4">
    <source>
        <dbReference type="Proteomes" id="UP000563601"/>
    </source>
</evidence>